<sequence>MEWKALDSWGICGTDETPQELATRRLIARPPESKCLERKSTSSEPFLNNSNKKDLLGLFLLSYRRK</sequence>
<proteinExistence type="predicted"/>
<protein>
    <submittedName>
        <fullName evidence="1">Uncharacterized protein</fullName>
    </submittedName>
</protein>
<evidence type="ECO:0000313" key="1">
    <source>
        <dbReference type="EMBL" id="RTR31831.1"/>
    </source>
</evidence>
<keyword evidence="2" id="KW-1185">Reference proteome</keyword>
<evidence type="ECO:0000313" key="2">
    <source>
        <dbReference type="Proteomes" id="UP000271374"/>
    </source>
</evidence>
<reference evidence="1 2" key="1">
    <citation type="submission" date="2018-12" db="EMBL/GenBank/DDBJ databases">
        <title>Bacillus yapensis draft genome sequence.</title>
        <authorList>
            <person name="Yu L."/>
            <person name="Xu X."/>
            <person name="Tang X."/>
        </authorList>
    </citation>
    <scope>NUCLEOTIDE SEQUENCE [LARGE SCALE GENOMIC DNA]</scope>
    <source>
        <strain evidence="1 2">XXST-01</strain>
    </source>
</reference>
<gene>
    <name evidence="1" type="ORF">EKG37_09985</name>
</gene>
<comment type="caution">
    <text evidence="1">The sequence shown here is derived from an EMBL/GenBank/DDBJ whole genome shotgun (WGS) entry which is preliminary data.</text>
</comment>
<dbReference type="EMBL" id="RXNT01000007">
    <property type="protein sequence ID" value="RTR31831.1"/>
    <property type="molecule type" value="Genomic_DNA"/>
</dbReference>
<dbReference type="AlphaFoldDB" id="A0A3S0LBY9"/>
<dbReference type="OrthoDB" id="2939363at2"/>
<organism evidence="1 2">
    <name type="scientific">Bacillus yapensis</name>
    <dbReference type="NCBI Taxonomy" id="2492960"/>
    <lineage>
        <taxon>Bacteria</taxon>
        <taxon>Bacillati</taxon>
        <taxon>Bacillota</taxon>
        <taxon>Bacilli</taxon>
        <taxon>Bacillales</taxon>
        <taxon>Bacillaceae</taxon>
        <taxon>Bacillus</taxon>
    </lineage>
</organism>
<accession>A0A3S0LBY9</accession>
<dbReference type="Proteomes" id="UP000271374">
    <property type="component" value="Unassembled WGS sequence"/>
</dbReference>
<name>A0A3S0LBY9_9BACI</name>